<sequence length="227" mass="24943">MQVTVLVTVVVVGGSVLALLLDVGSVPSPSRVQADPPPVPTATTNVCASVDRLGGSCSEWARPEPRPFNEVLRLNRLPQQPPASKWSPLYLCSYPPDELMTQFMGPDFRKMVMNGFICSYETPSPVMRISFDVYIGSGSFQSWTDISPEAEVIDFKGRRVIVDHDVEGQYDAFRSWIMEIPGAPNNVLVLDYKQMPGIARVGFISGDQAKADRAMAALGEIYRKASE</sequence>
<dbReference type="AlphaFoldDB" id="A0A840Q2J4"/>
<name>A0A840Q2J4_9PSEU</name>
<evidence type="ECO:0000313" key="1">
    <source>
        <dbReference type="EMBL" id="MBB5153801.1"/>
    </source>
</evidence>
<protein>
    <submittedName>
        <fullName evidence="1">Uncharacterized protein</fullName>
    </submittedName>
</protein>
<evidence type="ECO:0000313" key="2">
    <source>
        <dbReference type="Proteomes" id="UP000584374"/>
    </source>
</evidence>
<accession>A0A840Q2J4</accession>
<reference evidence="1 2" key="1">
    <citation type="submission" date="2020-08" db="EMBL/GenBank/DDBJ databases">
        <title>Sequencing the genomes of 1000 actinobacteria strains.</title>
        <authorList>
            <person name="Klenk H.-P."/>
        </authorList>
    </citation>
    <scope>NUCLEOTIDE SEQUENCE [LARGE SCALE GENOMIC DNA]</scope>
    <source>
        <strain evidence="1 2">DSM 45584</strain>
    </source>
</reference>
<proteinExistence type="predicted"/>
<gene>
    <name evidence="1" type="ORF">BJ970_001335</name>
</gene>
<keyword evidence="2" id="KW-1185">Reference proteome</keyword>
<comment type="caution">
    <text evidence="1">The sequence shown here is derived from an EMBL/GenBank/DDBJ whole genome shotgun (WGS) entry which is preliminary data.</text>
</comment>
<organism evidence="1 2">
    <name type="scientific">Saccharopolyspora phatthalungensis</name>
    <dbReference type="NCBI Taxonomy" id="664693"/>
    <lineage>
        <taxon>Bacteria</taxon>
        <taxon>Bacillati</taxon>
        <taxon>Actinomycetota</taxon>
        <taxon>Actinomycetes</taxon>
        <taxon>Pseudonocardiales</taxon>
        <taxon>Pseudonocardiaceae</taxon>
        <taxon>Saccharopolyspora</taxon>
    </lineage>
</organism>
<dbReference type="EMBL" id="JACHIW010000001">
    <property type="protein sequence ID" value="MBB5153801.1"/>
    <property type="molecule type" value="Genomic_DNA"/>
</dbReference>
<dbReference type="Proteomes" id="UP000584374">
    <property type="component" value="Unassembled WGS sequence"/>
</dbReference>
<dbReference type="RefSeq" id="WP_184725052.1">
    <property type="nucleotide sequence ID" value="NZ_JACHIW010000001.1"/>
</dbReference>